<dbReference type="HAMAP" id="MF_00754">
    <property type="entry name" value="RNase_P_1"/>
    <property type="match status" value="1"/>
</dbReference>
<comment type="subcellular location">
    <subcellularLocation>
        <location evidence="10">Nucleus</location>
        <location evidence="10">Nucleolus</location>
    </subcellularLocation>
</comment>
<keyword evidence="5 10" id="KW-0819">tRNA processing</keyword>
<keyword evidence="12" id="KW-1185">Reference proteome</keyword>
<dbReference type="SUPFAM" id="SSF101744">
    <property type="entry name" value="Rof/RNase P subunit-like"/>
    <property type="match status" value="1"/>
</dbReference>
<dbReference type="Proteomes" id="UP001458880">
    <property type="component" value="Unassembled WGS sequence"/>
</dbReference>
<comment type="subunit">
    <text evidence="9">Component of nuclear RNase P and RNase MRP ribonucleoproteins. RNase P consists of a catalytic RNA moiety and 10 different protein chains; POP1, POP4, POP5, POP7, RPP14, RPP21, RPP25, RPP30, RPP38 and RPP40. Within the RNase P complex, POP1, POP7 and RPP25 form the 'finger' subcomplex, POP5, RPP14, RPP40 and homodimeric RPP30 form the 'palm' subcomplex, and RPP21, POP4 and RPP38 form the 'wrist' subcomplex. All subunits of the RNase P complex interact with the catalytic RNA. Several subunits of RNase P are also part of the RNase MRP complex. RNase MRP consists of a catalytic RNA moiety and about 8 protein subunits; POP1, POP7, RPP25, RPP30, RPP38, RPP40 and possibly also POP4 and POP5.</text>
</comment>
<keyword evidence="10" id="KW-0539">Nucleus</keyword>
<dbReference type="Pfam" id="PF01868">
    <property type="entry name" value="RNase_P-MRP_p29"/>
    <property type="match status" value="1"/>
</dbReference>
<organism evidence="11 12">
    <name type="scientific">Popillia japonica</name>
    <name type="common">Japanese beetle</name>
    <dbReference type="NCBI Taxonomy" id="7064"/>
    <lineage>
        <taxon>Eukaryota</taxon>
        <taxon>Metazoa</taxon>
        <taxon>Ecdysozoa</taxon>
        <taxon>Arthropoda</taxon>
        <taxon>Hexapoda</taxon>
        <taxon>Insecta</taxon>
        <taxon>Pterygota</taxon>
        <taxon>Neoptera</taxon>
        <taxon>Endopterygota</taxon>
        <taxon>Coleoptera</taxon>
        <taxon>Polyphaga</taxon>
        <taxon>Scarabaeiformia</taxon>
        <taxon>Scarabaeidae</taxon>
        <taxon>Rutelinae</taxon>
        <taxon>Popillia</taxon>
    </lineage>
</organism>
<dbReference type="EMBL" id="JASPKY010000015">
    <property type="protein sequence ID" value="KAK9753097.1"/>
    <property type="molecule type" value="Genomic_DNA"/>
</dbReference>
<dbReference type="GO" id="GO:0006364">
    <property type="term" value="P:rRNA processing"/>
    <property type="evidence" value="ECO:0007669"/>
    <property type="project" value="TreeGrafter"/>
</dbReference>
<dbReference type="AlphaFoldDB" id="A0AAW1N1I1"/>
<dbReference type="InterPro" id="IPR002730">
    <property type="entry name" value="Rpp29/RNP1"/>
</dbReference>
<dbReference type="GO" id="GO:0000172">
    <property type="term" value="C:ribonuclease MRP complex"/>
    <property type="evidence" value="ECO:0007669"/>
    <property type="project" value="InterPro"/>
</dbReference>
<dbReference type="InterPro" id="IPR023534">
    <property type="entry name" value="Rof/RNase_P-like"/>
</dbReference>
<keyword evidence="8" id="KW-0378">Hydrolase</keyword>
<dbReference type="Gene3D" id="2.30.30.210">
    <property type="entry name" value="Ribonuclease P/MRP, subunit p29"/>
    <property type="match status" value="1"/>
</dbReference>
<proteinExistence type="inferred from homology"/>
<keyword evidence="7" id="KW-0255">Endonuclease</keyword>
<evidence type="ECO:0000313" key="12">
    <source>
        <dbReference type="Proteomes" id="UP001458880"/>
    </source>
</evidence>
<comment type="caution">
    <text evidence="11">The sequence shown here is derived from an EMBL/GenBank/DDBJ whole genome shotgun (WGS) entry which is preliminary data.</text>
</comment>
<evidence type="ECO:0000256" key="7">
    <source>
        <dbReference type="ARBA" id="ARBA00022759"/>
    </source>
</evidence>
<dbReference type="GO" id="GO:0004519">
    <property type="term" value="F:endonuclease activity"/>
    <property type="evidence" value="ECO:0007669"/>
    <property type="project" value="UniProtKB-KW"/>
</dbReference>
<evidence type="ECO:0000256" key="10">
    <source>
        <dbReference type="PIRNR" id="PIRNR027081"/>
    </source>
</evidence>
<evidence type="ECO:0000256" key="4">
    <source>
        <dbReference type="ARBA" id="ARBA00022490"/>
    </source>
</evidence>
<dbReference type="InterPro" id="IPR023538">
    <property type="entry name" value="RNP1"/>
</dbReference>
<sequence>MSTSNINKTLPSRFGPNFKTEVAIKHVKELLDEILPETDKSQIETEENWRFPLEKIKESKKCKPKSTKKKFLTRNEKKKLGLLKLPKDGWDYSKILPMNKMWKQYMHENLELVNRAPDHIEADYNSFCAVLNKSELIGAEISIIRSKIPSYVGVKGIIIFETKFTFQIVTAESKFKIITKDACVFVIQLRNMKFTIYGKSLLTRPSDRSIKKIKSYVFPDL</sequence>
<dbReference type="GO" id="GO:0016787">
    <property type="term" value="F:hydrolase activity"/>
    <property type="evidence" value="ECO:0007669"/>
    <property type="project" value="UniProtKB-KW"/>
</dbReference>
<keyword evidence="4" id="KW-0963">Cytoplasm</keyword>
<evidence type="ECO:0000256" key="1">
    <source>
        <dbReference type="ARBA" id="ARBA00002435"/>
    </source>
</evidence>
<reference evidence="11 12" key="1">
    <citation type="journal article" date="2024" name="BMC Genomics">
        <title>De novo assembly and annotation of Popillia japonica's genome with initial clues to its potential as an invasive pest.</title>
        <authorList>
            <person name="Cucini C."/>
            <person name="Boschi S."/>
            <person name="Funari R."/>
            <person name="Cardaioli E."/>
            <person name="Iannotti N."/>
            <person name="Marturano G."/>
            <person name="Paoli F."/>
            <person name="Bruttini M."/>
            <person name="Carapelli A."/>
            <person name="Frati F."/>
            <person name="Nardi F."/>
        </authorList>
    </citation>
    <scope>NUCLEOTIDE SEQUENCE [LARGE SCALE GENOMIC DNA]</scope>
    <source>
        <strain evidence="11">DMR45628</strain>
    </source>
</reference>
<comment type="similarity">
    <text evidence="2">Belongs to the eukaryotic/archaeal RNase P protein component 1 family.</text>
</comment>
<evidence type="ECO:0000256" key="5">
    <source>
        <dbReference type="ARBA" id="ARBA00022694"/>
    </source>
</evidence>
<dbReference type="GO" id="GO:0001682">
    <property type="term" value="P:tRNA 5'-leader removal"/>
    <property type="evidence" value="ECO:0007669"/>
    <property type="project" value="InterPro"/>
</dbReference>
<dbReference type="GO" id="GO:0030677">
    <property type="term" value="C:ribonuclease P complex"/>
    <property type="evidence" value="ECO:0007669"/>
    <property type="project" value="UniProtKB-UniRule"/>
</dbReference>
<dbReference type="InterPro" id="IPR016848">
    <property type="entry name" value="RNase_P/MRP_Rpp29-subunit"/>
</dbReference>
<accession>A0AAW1N1I1</accession>
<dbReference type="PANTHER" id="PTHR13348:SF0">
    <property type="entry name" value="RIBONUCLEASE P PROTEIN SUBUNIT P29"/>
    <property type="match status" value="1"/>
</dbReference>
<keyword evidence="6" id="KW-0540">Nuclease</keyword>
<comment type="function">
    <text evidence="1 10">Component of ribonuclease P, a ribonucleoprotein complex that generates mature tRNA molecules by cleaving their 5'-ends.</text>
</comment>
<evidence type="ECO:0000313" key="11">
    <source>
        <dbReference type="EMBL" id="KAK9753097.1"/>
    </source>
</evidence>
<protein>
    <recommendedName>
        <fullName evidence="3 10">Ribonuclease P protein subunit p29</fullName>
    </recommendedName>
</protein>
<dbReference type="PIRSF" id="PIRSF027081">
    <property type="entry name" value="RNase_P/MRP_p29_subunit"/>
    <property type="match status" value="1"/>
</dbReference>
<gene>
    <name evidence="11" type="ORF">QE152_g3660</name>
</gene>
<name>A0AAW1N1I1_POPJA</name>
<evidence type="ECO:0000256" key="3">
    <source>
        <dbReference type="ARBA" id="ARBA00016225"/>
    </source>
</evidence>
<evidence type="ECO:0000256" key="6">
    <source>
        <dbReference type="ARBA" id="ARBA00022722"/>
    </source>
</evidence>
<dbReference type="GO" id="GO:0033204">
    <property type="term" value="F:ribonuclease P RNA binding"/>
    <property type="evidence" value="ECO:0007669"/>
    <property type="project" value="InterPro"/>
</dbReference>
<dbReference type="SMART" id="SM00538">
    <property type="entry name" value="POP4"/>
    <property type="match status" value="1"/>
</dbReference>
<evidence type="ECO:0000256" key="2">
    <source>
        <dbReference type="ARBA" id="ARBA00006181"/>
    </source>
</evidence>
<evidence type="ECO:0000256" key="8">
    <source>
        <dbReference type="ARBA" id="ARBA00022801"/>
    </source>
</evidence>
<dbReference type="InterPro" id="IPR036980">
    <property type="entry name" value="RNase_P/MRP_Rpp29_sf"/>
</dbReference>
<evidence type="ECO:0000256" key="9">
    <source>
        <dbReference type="ARBA" id="ARBA00046486"/>
    </source>
</evidence>
<dbReference type="GO" id="GO:0005730">
    <property type="term" value="C:nucleolus"/>
    <property type="evidence" value="ECO:0007669"/>
    <property type="project" value="UniProtKB-SubCell"/>
</dbReference>
<dbReference type="PANTHER" id="PTHR13348">
    <property type="entry name" value="RIBONUCLEASE P SUBUNIT P29"/>
    <property type="match status" value="1"/>
</dbReference>